<feature type="signal peptide" evidence="1">
    <location>
        <begin position="1"/>
        <end position="21"/>
    </location>
</feature>
<keyword evidence="1" id="KW-0732">Signal</keyword>
<evidence type="ECO:0000313" key="3">
    <source>
        <dbReference type="Proteomes" id="UP000184693"/>
    </source>
</evidence>
<sequence>MLRSLSAGVVLLVVATTVAAAAPSTAAAGAHYVEVWNPPEARIASPVAAAKSRVKPGKTALLARSMGKAAAPHRIADRLSKASTTRRVGIDAAKKTTSPRFIDIPRILTPEGNVLQVSTGRMAVSVVR</sequence>
<evidence type="ECO:0000256" key="1">
    <source>
        <dbReference type="SAM" id="SignalP"/>
    </source>
</evidence>
<organism evidence="2 3">
    <name type="scientific">Paraburkholderia phenazinium</name>
    <dbReference type="NCBI Taxonomy" id="60549"/>
    <lineage>
        <taxon>Bacteria</taxon>
        <taxon>Pseudomonadati</taxon>
        <taxon>Pseudomonadota</taxon>
        <taxon>Betaproteobacteria</taxon>
        <taxon>Burkholderiales</taxon>
        <taxon>Burkholderiaceae</taxon>
        <taxon>Paraburkholderia</taxon>
    </lineage>
</organism>
<reference evidence="2 3" key="1">
    <citation type="submission" date="2016-11" db="EMBL/GenBank/DDBJ databases">
        <authorList>
            <person name="Jaros S."/>
            <person name="Januszkiewicz K."/>
            <person name="Wedrychowicz H."/>
        </authorList>
    </citation>
    <scope>NUCLEOTIDE SEQUENCE [LARGE SCALE GENOMIC DNA]</scope>
    <source>
        <strain evidence="2 3">GAS86</strain>
    </source>
</reference>
<dbReference type="Proteomes" id="UP000184693">
    <property type="component" value="Unassembled WGS sequence"/>
</dbReference>
<proteinExistence type="predicted"/>
<name>A0A1N6KC17_9BURK</name>
<accession>A0A1N6KC17</accession>
<dbReference type="OrthoDB" id="9133021at2"/>
<dbReference type="RefSeq" id="WP_083611712.1">
    <property type="nucleotide sequence ID" value="NZ_FSRM01000002.1"/>
</dbReference>
<dbReference type="EMBL" id="FSRM01000002">
    <property type="protein sequence ID" value="SIO53993.1"/>
    <property type="molecule type" value="Genomic_DNA"/>
</dbReference>
<feature type="chain" id="PRO_5013224060" evidence="1">
    <location>
        <begin position="22"/>
        <end position="128"/>
    </location>
</feature>
<dbReference type="AlphaFoldDB" id="A0A1N6KC17"/>
<protein>
    <submittedName>
        <fullName evidence="2">Uncharacterized protein</fullName>
    </submittedName>
</protein>
<evidence type="ECO:0000313" key="2">
    <source>
        <dbReference type="EMBL" id="SIO53993.1"/>
    </source>
</evidence>
<gene>
    <name evidence="2" type="ORF">SAMN05444168_6709</name>
</gene>